<comment type="caution">
    <text evidence="1">The sequence shown here is derived from an EMBL/GenBank/DDBJ whole genome shotgun (WGS) entry which is preliminary data.</text>
</comment>
<dbReference type="Proteomes" id="UP001500711">
    <property type="component" value="Unassembled WGS sequence"/>
</dbReference>
<organism evidence="1 2">
    <name type="scientific">Lentzea roselyniae</name>
    <dbReference type="NCBI Taxonomy" id="531940"/>
    <lineage>
        <taxon>Bacteria</taxon>
        <taxon>Bacillati</taxon>
        <taxon>Actinomycetota</taxon>
        <taxon>Actinomycetes</taxon>
        <taxon>Pseudonocardiales</taxon>
        <taxon>Pseudonocardiaceae</taxon>
        <taxon>Lentzea</taxon>
    </lineage>
</organism>
<proteinExistence type="predicted"/>
<protein>
    <submittedName>
        <fullName evidence="1">Uncharacterized protein</fullName>
    </submittedName>
</protein>
<name>A0ABP7BNT0_9PSEU</name>
<reference evidence="2" key="1">
    <citation type="journal article" date="2019" name="Int. J. Syst. Evol. Microbiol.">
        <title>The Global Catalogue of Microorganisms (GCM) 10K type strain sequencing project: providing services to taxonomists for standard genome sequencing and annotation.</title>
        <authorList>
            <consortium name="The Broad Institute Genomics Platform"/>
            <consortium name="The Broad Institute Genome Sequencing Center for Infectious Disease"/>
            <person name="Wu L."/>
            <person name="Ma J."/>
        </authorList>
    </citation>
    <scope>NUCLEOTIDE SEQUENCE [LARGE SCALE GENOMIC DNA]</scope>
    <source>
        <strain evidence="2">JCM 17494</strain>
    </source>
</reference>
<dbReference type="RefSeq" id="WP_346133592.1">
    <property type="nucleotide sequence ID" value="NZ_BAABBE010000019.1"/>
</dbReference>
<accession>A0ABP7BNT0</accession>
<gene>
    <name evidence="1" type="ORF">GCM10022267_60510</name>
</gene>
<keyword evidence="2" id="KW-1185">Reference proteome</keyword>
<dbReference type="EMBL" id="BAABBE010000019">
    <property type="protein sequence ID" value="GAA3666054.1"/>
    <property type="molecule type" value="Genomic_DNA"/>
</dbReference>
<sequence length="62" mass="6796">MDMGEPGDAREQSVAGQEWFRAFDQGILVSAKLFEDFLGVVVDPVWWSFDASVEGHHSPGGT</sequence>
<evidence type="ECO:0000313" key="1">
    <source>
        <dbReference type="EMBL" id="GAA3666054.1"/>
    </source>
</evidence>
<evidence type="ECO:0000313" key="2">
    <source>
        <dbReference type="Proteomes" id="UP001500711"/>
    </source>
</evidence>